<evidence type="ECO:0000313" key="1">
    <source>
        <dbReference type="EMBL" id="MDH0758507.1"/>
    </source>
</evidence>
<dbReference type="PANTHER" id="PTHR34319">
    <property type="entry name" value="MAJOR EXPORTED PROTEIN"/>
    <property type="match status" value="1"/>
</dbReference>
<protein>
    <submittedName>
        <fullName evidence="1">Hcp family type VI secretion system effector</fullName>
    </submittedName>
</protein>
<dbReference type="SUPFAM" id="SSF141452">
    <property type="entry name" value="Hcp1-like"/>
    <property type="match status" value="1"/>
</dbReference>
<evidence type="ECO:0000313" key="2">
    <source>
        <dbReference type="EMBL" id="WWY22431.1"/>
    </source>
</evidence>
<dbReference type="NCBIfam" id="TIGR03344">
    <property type="entry name" value="VI_effect_Hcp1"/>
    <property type="match status" value="1"/>
</dbReference>
<dbReference type="EMBL" id="CP146691">
    <property type="protein sequence ID" value="WWY22431.1"/>
    <property type="molecule type" value="Genomic_DNA"/>
</dbReference>
<proteinExistence type="predicted"/>
<evidence type="ECO:0000313" key="3">
    <source>
        <dbReference type="Proteomes" id="UP001160152"/>
    </source>
</evidence>
<dbReference type="InterPro" id="IPR036624">
    <property type="entry name" value="Hcp1-lik_sf"/>
</dbReference>
<sequence length="161" mass="18101">MAIHGYMTMTGRQQGLISAGCSTTESIGNRCQSAHRDEIMVLSFSHSLASLDNTKAATHRPVLITKHVDKSTPLLAQALTNREIVECKINFFRRNNNSEYEHYFQITLSDGLLVDHRIEMPHSILLNDQDPQEYLAIRYGFVGWHHLGANTSGYANWGEGV</sequence>
<accession>A0ABD4YG73</accession>
<evidence type="ECO:0000313" key="4">
    <source>
        <dbReference type="Proteomes" id="UP001375228"/>
    </source>
</evidence>
<name>A0ABD4YG73_9PSED</name>
<dbReference type="Gene3D" id="2.30.110.20">
    <property type="entry name" value="Hcp1-like"/>
    <property type="match status" value="1"/>
</dbReference>
<organism evidence="1 3">
    <name type="scientific">Pseudomonas juntendi</name>
    <dbReference type="NCBI Taxonomy" id="2666183"/>
    <lineage>
        <taxon>Bacteria</taxon>
        <taxon>Pseudomonadati</taxon>
        <taxon>Pseudomonadota</taxon>
        <taxon>Gammaproteobacteria</taxon>
        <taxon>Pseudomonadales</taxon>
        <taxon>Pseudomonadaceae</taxon>
        <taxon>Pseudomonas</taxon>
    </lineage>
</organism>
<keyword evidence="4" id="KW-1185">Reference proteome</keyword>
<dbReference type="RefSeq" id="WP_054881630.1">
    <property type="nucleotide sequence ID" value="NZ_CP091311.1"/>
</dbReference>
<dbReference type="InterPro" id="IPR052947">
    <property type="entry name" value="T6SS_Hcp1_domain"/>
</dbReference>
<dbReference type="InterPro" id="IPR008514">
    <property type="entry name" value="T6SS_Hcp"/>
</dbReference>
<dbReference type="Proteomes" id="UP001375228">
    <property type="component" value="Chromosome"/>
</dbReference>
<dbReference type="Proteomes" id="UP001160152">
    <property type="component" value="Unassembled WGS sequence"/>
</dbReference>
<reference evidence="1 3" key="1">
    <citation type="submission" date="2022-09" db="EMBL/GenBank/DDBJ databases">
        <title>Intensive care unit water sources are persistently colonized with multi-drug resistant bacteria and are the site of extensive horizontal gene transfer of antibiotic resistance genes.</title>
        <authorList>
            <person name="Diorio-Toth L."/>
        </authorList>
    </citation>
    <scope>NUCLEOTIDE SEQUENCE [LARGE SCALE GENOMIC DNA]</scope>
    <source>
        <strain evidence="1 3">GD03901</strain>
    </source>
</reference>
<gene>
    <name evidence="1" type="ORF">N5C70_17585</name>
    <name evidence="2" type="ORF">V9385_07480</name>
</gene>
<reference evidence="2 4" key="2">
    <citation type="submission" date="2024-03" db="EMBL/GenBank/DDBJ databases">
        <title>Pseudomonas juntendi.</title>
        <authorList>
            <person name="Liu Y."/>
        </authorList>
    </citation>
    <scope>NUCLEOTIDE SEQUENCE [LARGE SCALE GENOMIC DNA]</scope>
    <source>
        <strain evidence="2 4">L4046hy</strain>
    </source>
</reference>
<dbReference type="EMBL" id="JAOCBV010000001">
    <property type="protein sequence ID" value="MDH0758507.1"/>
    <property type="molecule type" value="Genomic_DNA"/>
</dbReference>
<dbReference type="PANTHER" id="PTHR34319:SF7">
    <property type="entry name" value="HNH ENDONUCLEASE DOMAIN-CONTAINING PROTEIN"/>
    <property type="match status" value="1"/>
</dbReference>
<dbReference type="AlphaFoldDB" id="A0ABD4YG73"/>
<dbReference type="Pfam" id="PF05638">
    <property type="entry name" value="T6SS_HCP"/>
    <property type="match status" value="1"/>
</dbReference>